<evidence type="ECO:0000259" key="4">
    <source>
        <dbReference type="Pfam" id="PF16979"/>
    </source>
</evidence>
<dbReference type="GeneID" id="31002746"/>
<dbReference type="STRING" id="1441469.A0A225B2D9"/>
<evidence type="ECO:0008006" key="8">
    <source>
        <dbReference type="Google" id="ProtNLM"/>
    </source>
</evidence>
<gene>
    <name evidence="6" type="ORF">UA08_02991</name>
</gene>
<dbReference type="GO" id="GO:0005886">
    <property type="term" value="C:plasma membrane"/>
    <property type="evidence" value="ECO:0007669"/>
    <property type="project" value="TreeGrafter"/>
</dbReference>
<evidence type="ECO:0000313" key="6">
    <source>
        <dbReference type="EMBL" id="OKL62139.1"/>
    </source>
</evidence>
<dbReference type="GO" id="GO:0038203">
    <property type="term" value="P:TORC2 signaling"/>
    <property type="evidence" value="ECO:0007669"/>
    <property type="project" value="TreeGrafter"/>
</dbReference>
<dbReference type="PANTHER" id="PTHR13335:SF1">
    <property type="entry name" value="TARGET OF RAPAMYCIN COMPLEX 2 SUBUNIT MAPKAP1"/>
    <property type="match status" value="1"/>
</dbReference>
<organism evidence="6 7">
    <name type="scientific">Talaromyces atroroseus</name>
    <dbReference type="NCBI Taxonomy" id="1441469"/>
    <lineage>
        <taxon>Eukaryota</taxon>
        <taxon>Fungi</taxon>
        <taxon>Dikarya</taxon>
        <taxon>Ascomycota</taxon>
        <taxon>Pezizomycotina</taxon>
        <taxon>Eurotiomycetes</taxon>
        <taxon>Eurotiomycetidae</taxon>
        <taxon>Eurotiales</taxon>
        <taxon>Trichocomaceae</taxon>
        <taxon>Talaromyces</taxon>
        <taxon>Talaromyces sect. Trachyspermi</taxon>
    </lineage>
</organism>
<evidence type="ECO:0000256" key="2">
    <source>
        <dbReference type="SAM" id="MobiDB-lite"/>
    </source>
</evidence>
<dbReference type="Pfam" id="PF16979">
    <property type="entry name" value="SIN1_PH"/>
    <property type="match status" value="1"/>
</dbReference>
<accession>A0A225B2D9</accession>
<dbReference type="Proteomes" id="UP000214365">
    <property type="component" value="Unassembled WGS sequence"/>
</dbReference>
<comment type="similarity">
    <text evidence="1">Belongs to the SIN1 family.</text>
</comment>
<feature type="domain" description="SIN1-type PH" evidence="4">
    <location>
        <begin position="732"/>
        <end position="838"/>
    </location>
</feature>
<dbReference type="Gene3D" id="2.30.29.30">
    <property type="entry name" value="Pleckstrin-homology domain (PH domain)/Phosphotyrosine-binding domain (PTB)"/>
    <property type="match status" value="1"/>
</dbReference>
<evidence type="ECO:0000259" key="3">
    <source>
        <dbReference type="Pfam" id="PF16978"/>
    </source>
</evidence>
<feature type="region of interest" description="Disordered" evidence="2">
    <location>
        <begin position="261"/>
        <end position="286"/>
    </location>
</feature>
<evidence type="ECO:0000256" key="1">
    <source>
        <dbReference type="ARBA" id="ARBA00009407"/>
    </source>
</evidence>
<evidence type="ECO:0000259" key="5">
    <source>
        <dbReference type="Pfam" id="PF23164"/>
    </source>
</evidence>
<feature type="region of interest" description="Disordered" evidence="2">
    <location>
        <begin position="331"/>
        <end position="358"/>
    </location>
</feature>
<dbReference type="InterPro" id="IPR031567">
    <property type="entry name" value="CRIM_dom"/>
</dbReference>
<proteinExistence type="inferred from homology"/>
<feature type="domain" description="CRIM" evidence="3">
    <location>
        <begin position="366"/>
        <end position="523"/>
    </location>
</feature>
<dbReference type="GO" id="GO:0005737">
    <property type="term" value="C:cytoplasm"/>
    <property type="evidence" value="ECO:0007669"/>
    <property type="project" value="TreeGrafter"/>
</dbReference>
<comment type="caution">
    <text evidence="6">The sequence shown here is derived from an EMBL/GenBank/DDBJ whole genome shotgun (WGS) entry which is preliminary data.</text>
</comment>
<dbReference type="EMBL" id="LFMY01000003">
    <property type="protein sequence ID" value="OKL62139.1"/>
    <property type="molecule type" value="Genomic_DNA"/>
</dbReference>
<sequence>MSLLQNEDFTIWQLRTSYLSIIKDGIGDRLINVNNSVLNTPGFRAAGWLPTSANPTSQESGSLIKRTYSPPIPTTAAVASEYYQFARHNARELHDGDGLSIDDGEEDEGGMVTGGGGGSTYTFGVKHHGKPARKNRRRDRQNQIAERPGQGEDEDSSDLSDESDDESDVTRAAQQIKFSKMPVRTRTGSLPLHDGRDASEEAPALDAGDAVDRTYRRSSVGAVGSAQGRPRGDTVTSSDMSEGDNPALFKRRQIQFSSQHQVIEEPADDVQENSEAHSADINDQDEDFVEGSADSDLLSDFGVTAGSASLLADVALNATLDSSPAIMHKLPNASSHGASPRKTKVSTPGLQDLPPPRPISTLQPVSLLSKELNARKAVPSNPVEKFASLWGGDSTTALNIKIYAPFSEDPETPFNMPIFRETRDQDRIGPVTVADAIGLALWRYIKDGLKPAIERSKLNVNRWTLRMVEDGEVDFDFPALGRHLPLADFTSNNNRSAGMRGRSRGKQYDEFALVEATDAEFAEYSRLYPKFNPEPVAETIEASSTPHTPGNGTAQNKPVPSAARLNPILQPFSSALNDNTLTPADMPAPTSHATPRLGVQKTLKVRFVNLEGSTQITTVNTATDSYIAEILDSVCKRWGLDKGNYLLKVQGTNTIAPLDRTVEVLGNVSELDVIRRRFGAVASLAGSPGSASPNAPLQISSSNLGHAKKGKRGHQMLHPLAQPQKQDLVGGYYRRYYVYRKQSMSFTASNQRVLVLDNDYLHVMPGETAKGVFDTTGKTRSINFNDIVGTKVSRRHPKSFSVVVLRGTDAHEQKRYDFEARNEAEAAEIVGEIKKNMEQYRVW</sequence>
<protein>
    <recommendedName>
        <fullName evidence="8">Stress-activated map kinase-interacting protein 1</fullName>
    </recommendedName>
</protein>
<feature type="compositionally biased region" description="Polar residues" evidence="2">
    <location>
        <begin position="541"/>
        <end position="558"/>
    </location>
</feature>
<dbReference type="InterPro" id="IPR011993">
    <property type="entry name" value="PH-like_dom_sf"/>
</dbReference>
<dbReference type="RefSeq" id="XP_020122260.1">
    <property type="nucleotide sequence ID" value="XM_020265094.1"/>
</dbReference>
<dbReference type="InterPro" id="IPR056385">
    <property type="entry name" value="UBL_AVO1/Sin1"/>
</dbReference>
<evidence type="ECO:0000313" key="7">
    <source>
        <dbReference type="Proteomes" id="UP000214365"/>
    </source>
</evidence>
<dbReference type="GO" id="GO:0005546">
    <property type="term" value="F:phosphatidylinositol-4,5-bisphosphate binding"/>
    <property type="evidence" value="ECO:0007669"/>
    <property type="project" value="TreeGrafter"/>
</dbReference>
<feature type="compositionally biased region" description="Acidic residues" evidence="2">
    <location>
        <begin position="151"/>
        <end position="167"/>
    </location>
</feature>
<keyword evidence="7" id="KW-1185">Reference proteome</keyword>
<dbReference type="InterPro" id="IPR008828">
    <property type="entry name" value="Sin1/Avo1"/>
</dbReference>
<dbReference type="AlphaFoldDB" id="A0A225B2D9"/>
<dbReference type="Pfam" id="PF16978">
    <property type="entry name" value="CRIM"/>
    <property type="match status" value="1"/>
</dbReference>
<dbReference type="GO" id="GO:0031932">
    <property type="term" value="C:TORC2 complex"/>
    <property type="evidence" value="ECO:0007669"/>
    <property type="project" value="InterPro"/>
</dbReference>
<feature type="compositionally biased region" description="Acidic residues" evidence="2">
    <location>
        <begin position="100"/>
        <end position="109"/>
    </location>
</feature>
<dbReference type="PANTHER" id="PTHR13335">
    <property type="entry name" value="TARGET OF RAPAMYCIN COMPLEX 2 SUBUNIT MAPKAP1"/>
    <property type="match status" value="1"/>
</dbReference>
<feature type="domain" description="AVO1/Sin1 ubiquitin-like" evidence="5">
    <location>
        <begin position="607"/>
        <end position="677"/>
    </location>
</feature>
<dbReference type="Pfam" id="PF23164">
    <property type="entry name" value="UBL_AVO1"/>
    <property type="match status" value="1"/>
</dbReference>
<dbReference type="InterPro" id="IPR031313">
    <property type="entry name" value="Sin1_PH_dom"/>
</dbReference>
<dbReference type="FunFam" id="2.30.29.30:FF:000263">
    <property type="entry name" value="Stress activated MAP kinase interacting protein"/>
    <property type="match status" value="1"/>
</dbReference>
<feature type="region of interest" description="Disordered" evidence="2">
    <location>
        <begin position="94"/>
        <end position="245"/>
    </location>
</feature>
<name>A0A225B2D9_TALAT</name>
<dbReference type="OrthoDB" id="241990at2759"/>
<feature type="compositionally biased region" description="Basic residues" evidence="2">
    <location>
        <begin position="125"/>
        <end position="139"/>
    </location>
</feature>
<reference evidence="6 7" key="1">
    <citation type="submission" date="2015-06" db="EMBL/GenBank/DDBJ databases">
        <title>Talaromyces atroroseus IBT 11181 draft genome.</title>
        <authorList>
            <person name="Rasmussen K.B."/>
            <person name="Rasmussen S."/>
            <person name="Petersen B."/>
            <person name="Sicheritz-Ponten T."/>
            <person name="Mortensen U.H."/>
            <person name="Thrane U."/>
        </authorList>
    </citation>
    <scope>NUCLEOTIDE SEQUENCE [LARGE SCALE GENOMIC DNA]</scope>
    <source>
        <strain evidence="6 7">IBT 11181</strain>
    </source>
</reference>
<feature type="region of interest" description="Disordered" evidence="2">
    <location>
        <begin position="539"/>
        <end position="560"/>
    </location>
</feature>